<evidence type="ECO:0000256" key="1">
    <source>
        <dbReference type="SAM" id="MobiDB-lite"/>
    </source>
</evidence>
<reference evidence="2" key="1">
    <citation type="submission" date="2020-06" db="EMBL/GenBank/DDBJ databases">
        <authorList>
            <person name="Li T."/>
            <person name="Hu X."/>
            <person name="Zhang T."/>
            <person name="Song X."/>
            <person name="Zhang H."/>
            <person name="Dai N."/>
            <person name="Sheng W."/>
            <person name="Hou X."/>
            <person name="Wei L."/>
        </authorList>
    </citation>
    <scope>NUCLEOTIDE SEQUENCE</scope>
    <source>
        <strain evidence="2">3651</strain>
        <tissue evidence="2">Leaf</tissue>
    </source>
</reference>
<dbReference type="Proteomes" id="UP001293254">
    <property type="component" value="Unassembled WGS sequence"/>
</dbReference>
<dbReference type="EMBL" id="JACGWO010000013">
    <property type="protein sequence ID" value="KAK4412712.1"/>
    <property type="molecule type" value="Genomic_DNA"/>
</dbReference>
<accession>A0AAE2C8A1</accession>
<reference evidence="2" key="2">
    <citation type="journal article" date="2024" name="Plant">
        <title>Genomic evolution and insights into agronomic trait innovations of Sesamum species.</title>
        <authorList>
            <person name="Miao H."/>
            <person name="Wang L."/>
            <person name="Qu L."/>
            <person name="Liu H."/>
            <person name="Sun Y."/>
            <person name="Le M."/>
            <person name="Wang Q."/>
            <person name="Wei S."/>
            <person name="Zheng Y."/>
            <person name="Lin W."/>
            <person name="Duan Y."/>
            <person name="Cao H."/>
            <person name="Xiong S."/>
            <person name="Wang X."/>
            <person name="Wei L."/>
            <person name="Li C."/>
            <person name="Ma Q."/>
            <person name="Ju M."/>
            <person name="Zhao R."/>
            <person name="Li G."/>
            <person name="Mu C."/>
            <person name="Tian Q."/>
            <person name="Mei H."/>
            <person name="Zhang T."/>
            <person name="Gao T."/>
            <person name="Zhang H."/>
        </authorList>
    </citation>
    <scope>NUCLEOTIDE SEQUENCE</scope>
    <source>
        <strain evidence="2">3651</strain>
    </source>
</reference>
<feature type="compositionally biased region" description="Polar residues" evidence="1">
    <location>
        <begin position="35"/>
        <end position="102"/>
    </location>
</feature>
<protein>
    <submittedName>
        <fullName evidence="2">Uncharacterized protein</fullName>
    </submittedName>
</protein>
<gene>
    <name evidence="2" type="ORF">Salat_2918400</name>
</gene>
<evidence type="ECO:0000313" key="3">
    <source>
        <dbReference type="Proteomes" id="UP001293254"/>
    </source>
</evidence>
<feature type="region of interest" description="Disordered" evidence="1">
    <location>
        <begin position="28"/>
        <end position="102"/>
    </location>
</feature>
<sequence length="203" mass="22727">MWGGHGGSGELVRNRVQRNLRDVEVENEDLLESAGPSQKDQGNPSVVQSPPTSARLSPNTHSRTNPQLVPNSTTVLSPLSPQTELRSQPTLKPSTTQPFNLKPTSLAQERLVERNTIVQAKGGCVGWGFCAQASSLCSRRWRWIFAYRRRGREVLNRCACPICYWAERASRRSRKSMARGLRCETMRKLKEKGELINEGTPAK</sequence>
<proteinExistence type="predicted"/>
<name>A0AAE2C8A1_9LAMI</name>
<comment type="caution">
    <text evidence="2">The sequence shown here is derived from an EMBL/GenBank/DDBJ whole genome shotgun (WGS) entry which is preliminary data.</text>
</comment>
<evidence type="ECO:0000313" key="2">
    <source>
        <dbReference type="EMBL" id="KAK4412712.1"/>
    </source>
</evidence>
<organism evidence="2 3">
    <name type="scientific">Sesamum alatum</name>
    <dbReference type="NCBI Taxonomy" id="300844"/>
    <lineage>
        <taxon>Eukaryota</taxon>
        <taxon>Viridiplantae</taxon>
        <taxon>Streptophyta</taxon>
        <taxon>Embryophyta</taxon>
        <taxon>Tracheophyta</taxon>
        <taxon>Spermatophyta</taxon>
        <taxon>Magnoliopsida</taxon>
        <taxon>eudicotyledons</taxon>
        <taxon>Gunneridae</taxon>
        <taxon>Pentapetalae</taxon>
        <taxon>asterids</taxon>
        <taxon>lamiids</taxon>
        <taxon>Lamiales</taxon>
        <taxon>Pedaliaceae</taxon>
        <taxon>Sesamum</taxon>
    </lineage>
</organism>
<keyword evidence="3" id="KW-1185">Reference proteome</keyword>
<dbReference type="AlphaFoldDB" id="A0AAE2C8A1"/>